<accession>A0A6M5YIQ6</accession>
<organism evidence="1 2">
    <name type="scientific">Frigoriglobus tundricola</name>
    <dbReference type="NCBI Taxonomy" id="2774151"/>
    <lineage>
        <taxon>Bacteria</taxon>
        <taxon>Pseudomonadati</taxon>
        <taxon>Planctomycetota</taxon>
        <taxon>Planctomycetia</taxon>
        <taxon>Gemmatales</taxon>
        <taxon>Gemmataceae</taxon>
        <taxon>Frigoriglobus</taxon>
    </lineage>
</organism>
<evidence type="ECO:0000313" key="2">
    <source>
        <dbReference type="Proteomes" id="UP000503447"/>
    </source>
</evidence>
<evidence type="ECO:0000313" key="1">
    <source>
        <dbReference type="EMBL" id="QJW93927.1"/>
    </source>
</evidence>
<reference evidence="2" key="1">
    <citation type="submission" date="2020-05" db="EMBL/GenBank/DDBJ databases">
        <title>Frigoriglobus tundricola gen. nov., sp. nov., a psychrotolerant cellulolytic planctomycete of the family Gemmataceae with two divergent copies of 16S rRNA gene.</title>
        <authorList>
            <person name="Kulichevskaya I.S."/>
            <person name="Ivanova A.A."/>
            <person name="Naumoff D.G."/>
            <person name="Beletsky A.V."/>
            <person name="Rijpstra W.I.C."/>
            <person name="Sinninghe Damste J.S."/>
            <person name="Mardanov A.V."/>
            <person name="Ravin N.V."/>
            <person name="Dedysh S.N."/>
        </authorList>
    </citation>
    <scope>NUCLEOTIDE SEQUENCE [LARGE SCALE GENOMIC DNA]</scope>
    <source>
        <strain evidence="2">PL17</strain>
    </source>
</reference>
<dbReference type="EMBL" id="CP053452">
    <property type="protein sequence ID" value="QJW93927.1"/>
    <property type="molecule type" value="Genomic_DNA"/>
</dbReference>
<protein>
    <submittedName>
        <fullName evidence="1">Uncharacterized protein</fullName>
    </submittedName>
</protein>
<dbReference type="AlphaFoldDB" id="A0A6M5YIQ6"/>
<sequence length="49" mass="5378">MVVEGRKRKPRREPGLSAFWRAVTAAIIVRADPPAADTYQREGPPEGSS</sequence>
<proteinExistence type="predicted"/>
<dbReference type="Proteomes" id="UP000503447">
    <property type="component" value="Chromosome"/>
</dbReference>
<keyword evidence="2" id="KW-1185">Reference proteome</keyword>
<dbReference type="KEGG" id="ftj:FTUN_1441"/>
<gene>
    <name evidence="1" type="ORF">FTUN_1441</name>
</gene>
<name>A0A6M5YIQ6_9BACT</name>